<accession>A0ACC2S265</accession>
<name>A0ACC2S265_9FUNG</name>
<keyword evidence="2" id="KW-1185">Reference proteome</keyword>
<dbReference type="Proteomes" id="UP001165960">
    <property type="component" value="Unassembled WGS sequence"/>
</dbReference>
<organism evidence="1 2">
    <name type="scientific">Entomophthora muscae</name>
    <dbReference type="NCBI Taxonomy" id="34485"/>
    <lineage>
        <taxon>Eukaryota</taxon>
        <taxon>Fungi</taxon>
        <taxon>Fungi incertae sedis</taxon>
        <taxon>Zoopagomycota</taxon>
        <taxon>Entomophthoromycotina</taxon>
        <taxon>Entomophthoromycetes</taxon>
        <taxon>Entomophthorales</taxon>
        <taxon>Entomophthoraceae</taxon>
        <taxon>Entomophthora</taxon>
    </lineage>
</organism>
<sequence>MSAPRNSSHAIPQDSTQNIPEGYDNLDDLKLIREFTRFTLKFNNEFPILHSASLRYLVGGLGDAARDQITNQLRSITDAATNDLFATRLAMAQACIMYIQTYPYLRYDIPFVLVRFVLTVVQYF</sequence>
<comment type="caution">
    <text evidence="1">The sequence shown here is derived from an EMBL/GenBank/DDBJ whole genome shotgun (WGS) entry which is preliminary data.</text>
</comment>
<dbReference type="EMBL" id="QTSX02005929">
    <property type="protein sequence ID" value="KAJ9056469.1"/>
    <property type="molecule type" value="Genomic_DNA"/>
</dbReference>
<evidence type="ECO:0000313" key="2">
    <source>
        <dbReference type="Proteomes" id="UP001165960"/>
    </source>
</evidence>
<gene>
    <name evidence="1" type="ORF">DSO57_1032791</name>
</gene>
<evidence type="ECO:0000313" key="1">
    <source>
        <dbReference type="EMBL" id="KAJ9056469.1"/>
    </source>
</evidence>
<reference evidence="1" key="1">
    <citation type="submission" date="2022-04" db="EMBL/GenBank/DDBJ databases">
        <title>Genome of the entomopathogenic fungus Entomophthora muscae.</title>
        <authorList>
            <person name="Elya C."/>
            <person name="Lovett B.R."/>
            <person name="Lee E."/>
            <person name="Macias A.M."/>
            <person name="Hajek A.E."/>
            <person name="De Bivort B.L."/>
            <person name="Kasson M.T."/>
            <person name="De Fine Licht H.H."/>
            <person name="Stajich J.E."/>
        </authorList>
    </citation>
    <scope>NUCLEOTIDE SEQUENCE</scope>
    <source>
        <strain evidence="1">Berkeley</strain>
    </source>
</reference>
<protein>
    <submittedName>
        <fullName evidence="1">Uncharacterized protein</fullName>
    </submittedName>
</protein>
<proteinExistence type="predicted"/>